<dbReference type="InterPro" id="IPR053806">
    <property type="entry name" value="MTHFR_C"/>
</dbReference>
<gene>
    <name evidence="10" type="ORF">LIPSTDRAFT_47667</name>
</gene>
<name>A0A1E3QGI8_LIPST</name>
<evidence type="ECO:0000256" key="3">
    <source>
        <dbReference type="ARBA" id="ARBA00006743"/>
    </source>
</evidence>
<dbReference type="Gene3D" id="3.20.20.220">
    <property type="match status" value="1"/>
</dbReference>
<dbReference type="CDD" id="cd00537">
    <property type="entry name" value="MTHFR"/>
    <property type="match status" value="1"/>
</dbReference>
<reference evidence="10 11" key="1">
    <citation type="journal article" date="2016" name="Proc. Natl. Acad. Sci. U.S.A.">
        <title>Comparative genomics of biotechnologically important yeasts.</title>
        <authorList>
            <person name="Riley R."/>
            <person name="Haridas S."/>
            <person name="Wolfe K.H."/>
            <person name="Lopes M.R."/>
            <person name="Hittinger C.T."/>
            <person name="Goeker M."/>
            <person name="Salamov A.A."/>
            <person name="Wisecaver J.H."/>
            <person name="Long T.M."/>
            <person name="Calvey C.H."/>
            <person name="Aerts A.L."/>
            <person name="Barry K.W."/>
            <person name="Choi C."/>
            <person name="Clum A."/>
            <person name="Coughlan A.Y."/>
            <person name="Deshpande S."/>
            <person name="Douglass A.P."/>
            <person name="Hanson S.J."/>
            <person name="Klenk H.-P."/>
            <person name="LaButti K.M."/>
            <person name="Lapidus A."/>
            <person name="Lindquist E.A."/>
            <person name="Lipzen A.M."/>
            <person name="Meier-Kolthoff J.P."/>
            <person name="Ohm R.A."/>
            <person name="Otillar R.P."/>
            <person name="Pangilinan J.L."/>
            <person name="Peng Y."/>
            <person name="Rokas A."/>
            <person name="Rosa C.A."/>
            <person name="Scheuner C."/>
            <person name="Sibirny A.A."/>
            <person name="Slot J.C."/>
            <person name="Stielow J.B."/>
            <person name="Sun H."/>
            <person name="Kurtzman C.P."/>
            <person name="Blackwell M."/>
            <person name="Grigoriev I.V."/>
            <person name="Jeffries T.W."/>
        </authorList>
    </citation>
    <scope>NUCLEOTIDE SEQUENCE [LARGE SCALE GENOMIC DNA]</scope>
    <source>
        <strain evidence="10 11">NRRL Y-11557</strain>
    </source>
</reference>
<dbReference type="GO" id="GO:0035999">
    <property type="term" value="P:tetrahydrofolate interconversion"/>
    <property type="evidence" value="ECO:0007669"/>
    <property type="project" value="UniProtKB-UniPathway"/>
</dbReference>
<evidence type="ECO:0000256" key="2">
    <source>
        <dbReference type="ARBA" id="ARBA00004777"/>
    </source>
</evidence>
<proteinExistence type="inferred from homology"/>
<dbReference type="PANTHER" id="PTHR45754">
    <property type="entry name" value="METHYLENETETRAHYDROFOLATE REDUCTASE"/>
    <property type="match status" value="1"/>
</dbReference>
<evidence type="ECO:0000256" key="8">
    <source>
        <dbReference type="RuleBase" id="RU004254"/>
    </source>
</evidence>
<keyword evidence="11" id="KW-1185">Reference proteome</keyword>
<dbReference type="InterPro" id="IPR003171">
    <property type="entry name" value="Mehydrof_redctse-like"/>
</dbReference>
<dbReference type="Pfam" id="PF21895">
    <property type="entry name" value="MTHFR_C"/>
    <property type="match status" value="1"/>
</dbReference>
<evidence type="ECO:0000256" key="6">
    <source>
        <dbReference type="ARBA" id="ARBA00022857"/>
    </source>
</evidence>
<dbReference type="GO" id="GO:0009086">
    <property type="term" value="P:methionine biosynthetic process"/>
    <property type="evidence" value="ECO:0007669"/>
    <property type="project" value="TreeGrafter"/>
</dbReference>
<comment type="similarity">
    <text evidence="3">Belongs to the methylenetetrahydrofolate reductase family.</text>
</comment>
<dbReference type="OrthoDB" id="16284at2759"/>
<evidence type="ECO:0000259" key="9">
    <source>
        <dbReference type="Pfam" id="PF21895"/>
    </source>
</evidence>
<dbReference type="PANTHER" id="PTHR45754:SF1">
    <property type="entry name" value="METHYLENETETRAHYDROFOLATE REDUCTASE 1"/>
    <property type="match status" value="1"/>
</dbReference>
<protein>
    <recommendedName>
        <fullName evidence="9">MTHFR SAM-binding regulatory domain-containing protein</fullName>
    </recommendedName>
</protein>
<comment type="pathway">
    <text evidence="2 8">One-carbon metabolism; tetrahydrofolate interconversion.</text>
</comment>
<keyword evidence="6" id="KW-0521">NADP</keyword>
<dbReference type="EMBL" id="KV454289">
    <property type="protein sequence ID" value="ODQ76750.1"/>
    <property type="molecule type" value="Genomic_DNA"/>
</dbReference>
<dbReference type="Proteomes" id="UP000094385">
    <property type="component" value="Unassembled WGS sequence"/>
</dbReference>
<feature type="domain" description="MTHFR SAM-binding regulatory" evidence="9">
    <location>
        <begin position="355"/>
        <end position="608"/>
    </location>
</feature>
<keyword evidence="5" id="KW-0274">FAD</keyword>
<evidence type="ECO:0000256" key="1">
    <source>
        <dbReference type="ARBA" id="ARBA00001974"/>
    </source>
</evidence>
<dbReference type="AlphaFoldDB" id="A0A1E3QGI8"/>
<keyword evidence="4" id="KW-0285">Flavoprotein</keyword>
<evidence type="ECO:0000256" key="4">
    <source>
        <dbReference type="ARBA" id="ARBA00022630"/>
    </source>
</evidence>
<dbReference type="GO" id="GO:0005829">
    <property type="term" value="C:cytosol"/>
    <property type="evidence" value="ECO:0007669"/>
    <property type="project" value="TreeGrafter"/>
</dbReference>
<evidence type="ECO:0000256" key="7">
    <source>
        <dbReference type="ARBA" id="ARBA00023002"/>
    </source>
</evidence>
<dbReference type="Pfam" id="PF02219">
    <property type="entry name" value="MTHFR"/>
    <property type="match status" value="1"/>
</dbReference>
<dbReference type="STRING" id="675824.A0A1E3QGI8"/>
<evidence type="ECO:0000313" key="11">
    <source>
        <dbReference type="Proteomes" id="UP000094385"/>
    </source>
</evidence>
<organism evidence="10 11">
    <name type="scientific">Lipomyces starkeyi NRRL Y-11557</name>
    <dbReference type="NCBI Taxonomy" id="675824"/>
    <lineage>
        <taxon>Eukaryota</taxon>
        <taxon>Fungi</taxon>
        <taxon>Dikarya</taxon>
        <taxon>Ascomycota</taxon>
        <taxon>Saccharomycotina</taxon>
        <taxon>Lipomycetes</taxon>
        <taxon>Lipomycetales</taxon>
        <taxon>Lipomycetaceae</taxon>
        <taxon>Lipomyces</taxon>
    </lineage>
</organism>
<dbReference type="GO" id="GO:0004489">
    <property type="term" value="F:methylenetetrahydrofolate reductase [NAD(P)H] activity"/>
    <property type="evidence" value="ECO:0007669"/>
    <property type="project" value="EnsemblFungi"/>
</dbReference>
<dbReference type="UniPathway" id="UPA00193"/>
<dbReference type="FunFam" id="3.20.20.220:FF:000002">
    <property type="entry name" value="Methylenetetrahydrofolate reductase"/>
    <property type="match status" value="1"/>
</dbReference>
<dbReference type="InterPro" id="IPR004621">
    <property type="entry name" value="Fadh2_euk"/>
</dbReference>
<evidence type="ECO:0000256" key="5">
    <source>
        <dbReference type="ARBA" id="ARBA00022827"/>
    </source>
</evidence>
<dbReference type="SUPFAM" id="SSF51730">
    <property type="entry name" value="FAD-linked oxidoreductase"/>
    <property type="match status" value="1"/>
</dbReference>
<dbReference type="NCBIfam" id="TIGR00677">
    <property type="entry name" value="fadh2_euk"/>
    <property type="match status" value="1"/>
</dbReference>
<keyword evidence="7" id="KW-0560">Oxidoreductase</keyword>
<dbReference type="GO" id="GO:0071949">
    <property type="term" value="F:FAD binding"/>
    <property type="evidence" value="ECO:0007669"/>
    <property type="project" value="TreeGrafter"/>
</dbReference>
<evidence type="ECO:0000313" key="10">
    <source>
        <dbReference type="EMBL" id="ODQ76750.1"/>
    </source>
</evidence>
<comment type="cofactor">
    <cofactor evidence="1">
        <name>FAD</name>
        <dbReference type="ChEBI" id="CHEBI:57692"/>
    </cofactor>
</comment>
<accession>A0A1E3QGI8</accession>
<dbReference type="InterPro" id="IPR029041">
    <property type="entry name" value="FAD-linked_oxidoreductase-like"/>
</dbReference>
<sequence>MTTIIERIAALKPEEPFFSFEFFPPKTDSGVQNLVARLRRMAQLNPLFVNITWGAGGSTVSKSLDLATLCTSELGLTTCLHLTCTNMEKNIIDEALSKAKQHGIRNILALRGDPPRGVEYWTPPESQEFMYAVDLVRYIRQEYGDYFCIGVAAYPEGYADGSNPEAQDPKIDLPYLIEKTAAGADFIMTQLFFDTDKFLAFEKMLREHESGIFETIPIIPGLLPINTFQSFIRTAKLSHAHLPDSVLEKLDSVPSTDDEQVKQVGVEILVEMIDRIYNETQHRVRGFHFYTLNLERSVALILDKSNVVKTPLRLKLVSQGTEKKIEKPVSIESVLSDGVKDVKITEKVAVAVPASEVSMTSEASWDDFPNGRWGDPRSPAYGEIDGYGITLHVPAKKALELWGSPETIADISGLFVQYLKGILPVLPWSEEEGLSPETKLIEADLIRLNKLGLWTVASQPAVNGVRSDDKVFGWGPRNGYVFQKALIEFFVPENMWFTLKEKLQIGDSVSYYAGNCRGDFFSNMNANDVNAVTWGVFPNREVVQPTIIEEQSFKAWSEEAFAVWKEWQRLYPRGSATSNLINTIHESYYLVSIIHHDYVNTNALWNFLQL</sequence>